<evidence type="ECO:0000313" key="3">
    <source>
        <dbReference type="Proteomes" id="UP000005237"/>
    </source>
</evidence>
<dbReference type="Proteomes" id="UP000005237">
    <property type="component" value="Unassembled WGS sequence"/>
</dbReference>
<proteinExistence type="predicted"/>
<accession>A0A8R1E6X7</accession>
<organism evidence="2 3">
    <name type="scientific">Caenorhabditis japonica</name>
    <dbReference type="NCBI Taxonomy" id="281687"/>
    <lineage>
        <taxon>Eukaryota</taxon>
        <taxon>Metazoa</taxon>
        <taxon>Ecdysozoa</taxon>
        <taxon>Nematoda</taxon>
        <taxon>Chromadorea</taxon>
        <taxon>Rhabditida</taxon>
        <taxon>Rhabditina</taxon>
        <taxon>Rhabditomorpha</taxon>
        <taxon>Rhabditoidea</taxon>
        <taxon>Rhabditidae</taxon>
        <taxon>Peloderinae</taxon>
        <taxon>Caenorhabditis</taxon>
    </lineage>
</organism>
<evidence type="ECO:0000256" key="1">
    <source>
        <dbReference type="SAM" id="MobiDB-lite"/>
    </source>
</evidence>
<keyword evidence="3" id="KW-1185">Reference proteome</keyword>
<dbReference type="AlphaFoldDB" id="A0A8R1E6X7"/>
<sequence length="69" mass="7384">MFAESQQGMKSSFAEALSMGGRVPTVSGPVANRLFGDGRQASDAPRRRPLRSFPPTTHPAFTFSSQIAS</sequence>
<evidence type="ECO:0000313" key="2">
    <source>
        <dbReference type="EnsemblMetazoa" id="CJA28221.1"/>
    </source>
</evidence>
<reference evidence="3" key="1">
    <citation type="submission" date="2010-08" db="EMBL/GenBank/DDBJ databases">
        <authorList>
            <consortium name="Caenorhabditis japonica Sequencing Consortium"/>
            <person name="Wilson R.K."/>
        </authorList>
    </citation>
    <scope>NUCLEOTIDE SEQUENCE [LARGE SCALE GENOMIC DNA]</scope>
    <source>
        <strain evidence="3">DF5081</strain>
    </source>
</reference>
<dbReference type="EnsemblMetazoa" id="CJA28221.1">
    <property type="protein sequence ID" value="CJA28221.1"/>
    <property type="gene ID" value="WBGene00183795"/>
</dbReference>
<protein>
    <submittedName>
        <fullName evidence="2">Uncharacterized protein</fullName>
    </submittedName>
</protein>
<name>A0A8R1E6X7_CAEJA</name>
<reference evidence="2" key="2">
    <citation type="submission" date="2022-06" db="UniProtKB">
        <authorList>
            <consortium name="EnsemblMetazoa"/>
        </authorList>
    </citation>
    <scope>IDENTIFICATION</scope>
    <source>
        <strain evidence="2">DF5081</strain>
    </source>
</reference>
<feature type="region of interest" description="Disordered" evidence="1">
    <location>
        <begin position="28"/>
        <end position="69"/>
    </location>
</feature>